<dbReference type="Pfam" id="PF12937">
    <property type="entry name" value="F-box-like"/>
    <property type="match status" value="1"/>
</dbReference>
<dbReference type="SMART" id="SM00256">
    <property type="entry name" value="FBOX"/>
    <property type="match status" value="1"/>
</dbReference>
<dbReference type="SUPFAM" id="SSF52047">
    <property type="entry name" value="RNI-like"/>
    <property type="match status" value="1"/>
</dbReference>
<protein>
    <recommendedName>
        <fullName evidence="1">F-box domain-containing protein</fullName>
    </recommendedName>
</protein>
<evidence type="ECO:0000259" key="1">
    <source>
        <dbReference type="PROSITE" id="PS50181"/>
    </source>
</evidence>
<dbReference type="Gene3D" id="1.20.1280.50">
    <property type="match status" value="1"/>
</dbReference>
<organism evidence="2 3">
    <name type="scientific">Pristionchus fissidentatus</name>
    <dbReference type="NCBI Taxonomy" id="1538716"/>
    <lineage>
        <taxon>Eukaryota</taxon>
        <taxon>Metazoa</taxon>
        <taxon>Ecdysozoa</taxon>
        <taxon>Nematoda</taxon>
        <taxon>Chromadorea</taxon>
        <taxon>Rhabditida</taxon>
        <taxon>Rhabditina</taxon>
        <taxon>Diplogasteromorpha</taxon>
        <taxon>Diplogasteroidea</taxon>
        <taxon>Neodiplogasteridae</taxon>
        <taxon>Pristionchus</taxon>
    </lineage>
</organism>
<dbReference type="PROSITE" id="PS50181">
    <property type="entry name" value="FBOX"/>
    <property type="match status" value="1"/>
</dbReference>
<dbReference type="AlphaFoldDB" id="A0AAV5WY56"/>
<reference evidence="2" key="1">
    <citation type="submission" date="2023-10" db="EMBL/GenBank/DDBJ databases">
        <title>Genome assembly of Pristionchus species.</title>
        <authorList>
            <person name="Yoshida K."/>
            <person name="Sommer R.J."/>
        </authorList>
    </citation>
    <scope>NUCLEOTIDE SEQUENCE</scope>
    <source>
        <strain evidence="2">RS5133</strain>
    </source>
</reference>
<accession>A0AAV5WY56</accession>
<keyword evidence="3" id="KW-1185">Reference proteome</keyword>
<evidence type="ECO:0000313" key="3">
    <source>
        <dbReference type="Proteomes" id="UP001432322"/>
    </source>
</evidence>
<dbReference type="EMBL" id="BTSY01000007">
    <property type="protein sequence ID" value="GMT35580.1"/>
    <property type="molecule type" value="Genomic_DNA"/>
</dbReference>
<name>A0AAV5WY56_9BILA</name>
<dbReference type="InterPro" id="IPR032675">
    <property type="entry name" value="LRR_dom_sf"/>
</dbReference>
<dbReference type="Proteomes" id="UP001432322">
    <property type="component" value="Unassembled WGS sequence"/>
</dbReference>
<evidence type="ECO:0000313" key="2">
    <source>
        <dbReference type="EMBL" id="GMT35580.1"/>
    </source>
</evidence>
<comment type="caution">
    <text evidence="2">The sequence shown here is derived from an EMBL/GenBank/DDBJ whole genome shotgun (WGS) entry which is preliminary data.</text>
</comment>
<gene>
    <name evidence="2" type="ORF">PFISCL1PPCAC_26877</name>
</gene>
<dbReference type="SUPFAM" id="SSF81383">
    <property type="entry name" value="F-box domain"/>
    <property type="match status" value="1"/>
</dbReference>
<sequence>MISVTVAAQGKKQRVVGGHLKAYGSGRLSIFDLDKAAEGKAKGREINIWGRAFTKLVDVVYSFLVLCFPFVFNYLNSPSEINDDEGNLGLIKKRNKREMSVVKYSAIQVVDESTLSHIFSYLNPIDIVECELVCKKWRRVVDENIEDLPKIQKDQIRILFDEGEVVVYPVDEKKCPRRYPMPSLQILARKLRHLRSLSLFVRGLIPVESTPVLKALCDLSLAPQQIYLIWCKFSSASAPHLAEFLHRNVSSLTDLGLEECNPPSLVTDSLLLPLLSSLTSLRVWNDGKSGSFALSDATVLALADSIRAGDGGLETVDLACCAISSTGVVALIECWVEGGTSDLSLSLTHCPLLTLDSLLSILESKEIYFKNGKIARRGHCLSLFV</sequence>
<dbReference type="Gene3D" id="3.80.10.10">
    <property type="entry name" value="Ribonuclease Inhibitor"/>
    <property type="match status" value="1"/>
</dbReference>
<dbReference type="InterPro" id="IPR036047">
    <property type="entry name" value="F-box-like_dom_sf"/>
</dbReference>
<proteinExistence type="predicted"/>
<feature type="domain" description="F-box" evidence="1">
    <location>
        <begin position="104"/>
        <end position="151"/>
    </location>
</feature>
<dbReference type="InterPro" id="IPR001810">
    <property type="entry name" value="F-box_dom"/>
</dbReference>